<keyword evidence="5" id="KW-1185">Reference proteome</keyword>
<sequence>MSQNLHDKIKLIFYRLLGMEEGKERKELDEWLENFPSGQQLLREMSDGEAFEKRKLFIDGLQVEQEWQRVISSRRKHFLKNIYWRVAVISLPFMIGGSVLYWAGKKDPHPYIAKSQVIDVRPATRGAVLELSDGTLCELRETPQRINERNGKEIVKDSVLNYQVQTRPVKQQLIYNRLRVGRGHEYMLILSDGTKVWLNSDSELRYPVSFGKDMRRVSLSGEAYFEVAPDSTSPFIVQVDERFEVKVLGTRFNIKAYLTDIRYETTLVEGKVLVKQPEGMGVVLNPSEQIVIGRDGEHELREVDTDYYLAWHEGWFYFNDEPLEQVLEMFGRWYDVSFECSEDVLKKLRVTGKVKRFENLREILDMVAKIAGVDFQLEDKVVKVNKK</sequence>
<organism evidence="4 5">
    <name type="scientific">Sanguibacteroides justesenii</name>
    <dbReference type="NCBI Taxonomy" id="1547597"/>
    <lineage>
        <taxon>Bacteria</taxon>
        <taxon>Pseudomonadati</taxon>
        <taxon>Bacteroidota</taxon>
        <taxon>Bacteroidia</taxon>
        <taxon>Bacteroidales</taxon>
        <taxon>Porphyromonadaceae</taxon>
        <taxon>Sanguibacteroides</taxon>
    </lineage>
</organism>
<name>A0A0C3RED8_9PORP</name>
<dbReference type="OrthoDB" id="1098493at2"/>
<feature type="domain" description="FecR protein" evidence="2">
    <location>
        <begin position="177"/>
        <end position="272"/>
    </location>
</feature>
<protein>
    <submittedName>
        <fullName evidence="4">Uncharacterized protein</fullName>
    </submittedName>
</protein>
<dbReference type="InterPro" id="IPR012373">
    <property type="entry name" value="Ferrdict_sens_TM"/>
</dbReference>
<feature type="transmembrane region" description="Helical" evidence="1">
    <location>
        <begin position="82"/>
        <end position="104"/>
    </location>
</feature>
<reference evidence="4 5" key="1">
    <citation type="submission" date="2014-07" db="EMBL/GenBank/DDBJ databases">
        <title>Porphyromonadaceae bacterium OUH 308042 = ATCC BAA-2681 = DSM 28342 draft genome.</title>
        <authorList>
            <person name="Sydenham T.V."/>
            <person name="Hasman H."/>
            <person name="Justensen U.S."/>
        </authorList>
    </citation>
    <scope>NUCLEOTIDE SEQUENCE [LARGE SCALE GENOMIC DNA]</scope>
    <source>
        <strain evidence="4 5">OUH 308042</strain>
    </source>
</reference>
<dbReference type="InterPro" id="IPR006860">
    <property type="entry name" value="FecR"/>
</dbReference>
<feature type="domain" description="Protein FecR C-terminal" evidence="3">
    <location>
        <begin position="316"/>
        <end position="383"/>
    </location>
</feature>
<dbReference type="PANTHER" id="PTHR30273:SF2">
    <property type="entry name" value="PROTEIN FECR"/>
    <property type="match status" value="1"/>
</dbReference>
<gene>
    <name evidence="4" type="ORF">BA92_07325</name>
</gene>
<keyword evidence="1" id="KW-0812">Transmembrane</keyword>
<keyword evidence="1" id="KW-0472">Membrane</keyword>
<dbReference type="PANTHER" id="PTHR30273">
    <property type="entry name" value="PERIPLASMIC SIGNAL SENSOR AND SIGMA FACTOR ACTIVATOR FECR-RELATED"/>
    <property type="match status" value="1"/>
</dbReference>
<comment type="caution">
    <text evidence="4">The sequence shown here is derived from an EMBL/GenBank/DDBJ whole genome shotgun (WGS) entry which is preliminary data.</text>
</comment>
<keyword evidence="1" id="KW-1133">Transmembrane helix</keyword>
<evidence type="ECO:0000259" key="2">
    <source>
        <dbReference type="Pfam" id="PF04773"/>
    </source>
</evidence>
<accession>A0A0C3RED8</accession>
<evidence type="ECO:0000313" key="4">
    <source>
        <dbReference type="EMBL" id="KIO44826.1"/>
    </source>
</evidence>
<dbReference type="GO" id="GO:0016989">
    <property type="term" value="F:sigma factor antagonist activity"/>
    <property type="evidence" value="ECO:0007669"/>
    <property type="project" value="TreeGrafter"/>
</dbReference>
<dbReference type="EMBL" id="JPIU01000038">
    <property type="protein sequence ID" value="KIO44826.1"/>
    <property type="molecule type" value="Genomic_DNA"/>
</dbReference>
<dbReference type="Pfam" id="PF04773">
    <property type="entry name" value="FecR"/>
    <property type="match status" value="1"/>
</dbReference>
<dbReference type="Pfam" id="PF16344">
    <property type="entry name" value="FecR_C"/>
    <property type="match status" value="1"/>
</dbReference>
<evidence type="ECO:0000259" key="3">
    <source>
        <dbReference type="Pfam" id="PF16344"/>
    </source>
</evidence>
<evidence type="ECO:0000313" key="5">
    <source>
        <dbReference type="Proteomes" id="UP000031980"/>
    </source>
</evidence>
<dbReference type="Proteomes" id="UP000031980">
    <property type="component" value="Unassembled WGS sequence"/>
</dbReference>
<dbReference type="Gene3D" id="3.55.50.30">
    <property type="match status" value="1"/>
</dbReference>
<evidence type="ECO:0000256" key="1">
    <source>
        <dbReference type="SAM" id="Phobius"/>
    </source>
</evidence>
<dbReference type="InterPro" id="IPR032508">
    <property type="entry name" value="FecR_C"/>
</dbReference>
<dbReference type="AlphaFoldDB" id="A0A0C3RED8"/>
<proteinExistence type="predicted"/>
<dbReference type="RefSeq" id="WP_041505085.1">
    <property type="nucleotide sequence ID" value="NZ_JPIU01000038.1"/>
</dbReference>
<dbReference type="Gene3D" id="2.60.120.1440">
    <property type="match status" value="1"/>
</dbReference>